<evidence type="ECO:0000313" key="3">
    <source>
        <dbReference type="WBParaSite" id="HPLM_0000930501-mRNA-1"/>
    </source>
</evidence>
<reference evidence="3" key="1">
    <citation type="submission" date="2017-02" db="UniProtKB">
        <authorList>
            <consortium name="WormBaseParasite"/>
        </authorList>
    </citation>
    <scope>IDENTIFICATION</scope>
</reference>
<evidence type="ECO:0000313" key="2">
    <source>
        <dbReference type="Proteomes" id="UP000268014"/>
    </source>
</evidence>
<sequence>MLNLMRMMGSVRRKTTINGYVRDVRVGRHRDKLELIRDSLRPFEQTVNEVPTTNAVEQAASATGESTTNSPTVEQQRAMVDSLIAQGYEQVEFIQFQKPLELIFGGSFRRQEGFPVIGCGPEK</sequence>
<dbReference type="Proteomes" id="UP000268014">
    <property type="component" value="Unassembled WGS sequence"/>
</dbReference>
<dbReference type="EMBL" id="UZAF01017032">
    <property type="protein sequence ID" value="VDO37111.1"/>
    <property type="molecule type" value="Genomic_DNA"/>
</dbReference>
<dbReference type="WBParaSite" id="HPLM_0000930501-mRNA-1">
    <property type="protein sequence ID" value="HPLM_0000930501-mRNA-1"/>
    <property type="gene ID" value="HPLM_0000930501"/>
</dbReference>
<evidence type="ECO:0000313" key="1">
    <source>
        <dbReference type="EMBL" id="VDO37111.1"/>
    </source>
</evidence>
<proteinExistence type="predicted"/>
<organism evidence="3">
    <name type="scientific">Haemonchus placei</name>
    <name type="common">Barber's pole worm</name>
    <dbReference type="NCBI Taxonomy" id="6290"/>
    <lineage>
        <taxon>Eukaryota</taxon>
        <taxon>Metazoa</taxon>
        <taxon>Ecdysozoa</taxon>
        <taxon>Nematoda</taxon>
        <taxon>Chromadorea</taxon>
        <taxon>Rhabditida</taxon>
        <taxon>Rhabditina</taxon>
        <taxon>Rhabditomorpha</taxon>
        <taxon>Strongyloidea</taxon>
        <taxon>Trichostrongylidae</taxon>
        <taxon>Haemonchus</taxon>
    </lineage>
</organism>
<gene>
    <name evidence="1" type="ORF">HPLM_LOCUS9297</name>
</gene>
<reference evidence="1 2" key="2">
    <citation type="submission" date="2018-11" db="EMBL/GenBank/DDBJ databases">
        <authorList>
            <consortium name="Pathogen Informatics"/>
        </authorList>
    </citation>
    <scope>NUCLEOTIDE SEQUENCE [LARGE SCALE GENOMIC DNA]</scope>
    <source>
        <strain evidence="1 2">MHpl1</strain>
    </source>
</reference>
<keyword evidence="2" id="KW-1185">Reference proteome</keyword>
<dbReference type="AlphaFoldDB" id="A0A0N4WF44"/>
<accession>A0A0N4WF44</accession>
<dbReference type="STRING" id="6290.A0A0N4WF44"/>
<protein>
    <submittedName>
        <fullName evidence="3">tRNA-synt_2 domain-containing protein</fullName>
    </submittedName>
</protein>
<dbReference type="OrthoDB" id="5849750at2759"/>
<name>A0A0N4WF44_HAEPC</name>